<dbReference type="Gene3D" id="3.20.20.80">
    <property type="entry name" value="Glycosidases"/>
    <property type="match status" value="1"/>
</dbReference>
<dbReference type="EMBL" id="JBBMFM010000066">
    <property type="protein sequence ID" value="MEQ2426555.1"/>
    <property type="molecule type" value="Genomic_DNA"/>
</dbReference>
<organism evidence="5 6">
    <name type="scientific">Enterocloster hominis</name>
    <name type="common">ex Hitch et al. 2024</name>
    <dbReference type="NCBI Taxonomy" id="1917870"/>
    <lineage>
        <taxon>Bacteria</taxon>
        <taxon>Bacillati</taxon>
        <taxon>Bacillota</taxon>
        <taxon>Clostridia</taxon>
        <taxon>Lachnospirales</taxon>
        <taxon>Lachnospiraceae</taxon>
        <taxon>Enterocloster</taxon>
    </lineage>
</organism>
<proteinExistence type="inferred from homology"/>
<dbReference type="RefSeq" id="WP_008718339.1">
    <property type="nucleotide sequence ID" value="NZ_JBBMFM010000066.1"/>
</dbReference>
<name>A0ABV1D972_9FIRM</name>
<dbReference type="InterPro" id="IPR008979">
    <property type="entry name" value="Galactose-bd-like_sf"/>
</dbReference>
<dbReference type="InterPro" id="IPR006102">
    <property type="entry name" value="Ig-like_GH2"/>
</dbReference>
<dbReference type="InterPro" id="IPR051913">
    <property type="entry name" value="GH2_Domain-Containing"/>
</dbReference>
<evidence type="ECO:0000313" key="5">
    <source>
        <dbReference type="EMBL" id="MEQ2426555.1"/>
    </source>
</evidence>
<dbReference type="SUPFAM" id="SSF51445">
    <property type="entry name" value="(Trans)glycosidases"/>
    <property type="match status" value="1"/>
</dbReference>
<dbReference type="InterPro" id="IPR006103">
    <property type="entry name" value="Glyco_hydro_2_cat"/>
</dbReference>
<dbReference type="GO" id="GO:0016787">
    <property type="term" value="F:hydrolase activity"/>
    <property type="evidence" value="ECO:0007669"/>
    <property type="project" value="UniProtKB-KW"/>
</dbReference>
<evidence type="ECO:0000256" key="1">
    <source>
        <dbReference type="ARBA" id="ARBA00007401"/>
    </source>
</evidence>
<evidence type="ECO:0000259" key="2">
    <source>
        <dbReference type="Pfam" id="PF00703"/>
    </source>
</evidence>
<keyword evidence="6" id="KW-1185">Reference proteome</keyword>
<dbReference type="Pfam" id="PF02837">
    <property type="entry name" value="Glyco_hydro_2_N"/>
    <property type="match status" value="1"/>
</dbReference>
<evidence type="ECO:0000259" key="3">
    <source>
        <dbReference type="Pfam" id="PF02836"/>
    </source>
</evidence>
<dbReference type="InterPro" id="IPR017853">
    <property type="entry name" value="GH"/>
</dbReference>
<dbReference type="Proteomes" id="UP001454086">
    <property type="component" value="Unassembled WGS sequence"/>
</dbReference>
<evidence type="ECO:0000313" key="6">
    <source>
        <dbReference type="Proteomes" id="UP001454086"/>
    </source>
</evidence>
<protein>
    <submittedName>
        <fullName evidence="5">Glycoside hydrolase family 2</fullName>
    </submittedName>
</protein>
<comment type="caution">
    <text evidence="5">The sequence shown here is derived from an EMBL/GenBank/DDBJ whole genome shotgun (WGS) entry which is preliminary data.</text>
</comment>
<keyword evidence="5" id="KW-0378">Hydrolase</keyword>
<comment type="similarity">
    <text evidence="1">Belongs to the glycosyl hydrolase 2 family.</text>
</comment>
<reference evidence="5 6" key="1">
    <citation type="submission" date="2024-03" db="EMBL/GenBank/DDBJ databases">
        <title>Human intestinal bacterial collection.</title>
        <authorList>
            <person name="Pauvert C."/>
            <person name="Hitch T.C.A."/>
            <person name="Clavel T."/>
        </authorList>
    </citation>
    <scope>NUCLEOTIDE SEQUENCE [LARGE SCALE GENOMIC DNA]</scope>
    <source>
        <strain evidence="5 6">CLA-SR-H021</strain>
    </source>
</reference>
<dbReference type="Pfam" id="PF00703">
    <property type="entry name" value="Glyco_hydro_2"/>
    <property type="match status" value="1"/>
</dbReference>
<feature type="domain" description="Glycosyl hydrolases family 2 sugar binding" evidence="4">
    <location>
        <begin position="27"/>
        <end position="144"/>
    </location>
</feature>
<accession>A0ABV1D972</accession>
<feature type="domain" description="Glycoside hydrolase family 2 immunoglobulin-like beta-sandwich" evidence="2">
    <location>
        <begin position="189"/>
        <end position="293"/>
    </location>
</feature>
<dbReference type="SUPFAM" id="SSF49785">
    <property type="entry name" value="Galactose-binding domain-like"/>
    <property type="match status" value="1"/>
</dbReference>
<sequence>MGAHTDQPDIPKNEYPRPQFRRQDWMNLNGKWEFGFDDKDVGKREKWYLSHPFSRQITVPFAYQTELSGIHDTGFHDVVWYRRSIDGRALEPGKRYILHFGACDYRTEVWVNGEWAGAHVGGHSSFSFEITDFLRDGENVLVVRAGDDSRNLEQPRGKQYWKQESASIFYTRTTGIWQTVWLEPVGSQFIRQVWMTPDVDRKMIGMEILLDQKTEARLQVEITYQGTRMVCDTVTVLNGKAVREWKLDQNLNLEWEHKSYEWTPEHPVLFDVHYKLESQGTAVDEADSYFAMRKVSVENGTFLLNNRPYYQKMLLDQGYWRGSLMTAPDDEALIKDITLCKEMGFNGVRKHQKVEEERFLYWADKLGFLVWEECANAYLYSREYIKQMIPEWMEIVKRDYNHPCIVAWVPLNESWGVDNIMYREEEQAHSACMYYLTRSMDSTRMVISNDGWNHTKSDLLTIHDYTCDPAVLKERYGNLECLLSSMPANRTLFAHGYGYEGQPVIVSEFGGVAYRLNQDEGWGYAVAESGEEFLKEYEGLIAALAASPLVQGFVYTQLCDVEQEINGLLTYDREPKVPVETIRKVNLQCFLQKK</sequence>
<dbReference type="Pfam" id="PF02836">
    <property type="entry name" value="Glyco_hydro_2_C"/>
    <property type="match status" value="1"/>
</dbReference>
<dbReference type="PANTHER" id="PTHR42732:SF3">
    <property type="entry name" value="HYDROLASE"/>
    <property type="match status" value="1"/>
</dbReference>
<evidence type="ECO:0000259" key="4">
    <source>
        <dbReference type="Pfam" id="PF02837"/>
    </source>
</evidence>
<dbReference type="InterPro" id="IPR006104">
    <property type="entry name" value="Glyco_hydro_2_N"/>
</dbReference>
<feature type="domain" description="Glycoside hydrolase family 2 catalytic" evidence="3">
    <location>
        <begin position="295"/>
        <end position="513"/>
    </location>
</feature>
<gene>
    <name evidence="5" type="ORF">WMQ36_16410</name>
</gene>
<dbReference type="PANTHER" id="PTHR42732">
    <property type="entry name" value="BETA-GALACTOSIDASE"/>
    <property type="match status" value="1"/>
</dbReference>
<dbReference type="Gene3D" id="2.60.120.260">
    <property type="entry name" value="Galactose-binding domain-like"/>
    <property type="match status" value="1"/>
</dbReference>